<accession>A0A0E9Q5E3</accession>
<reference evidence="1" key="2">
    <citation type="journal article" date="2015" name="Fish Shellfish Immunol.">
        <title>Early steps in the European eel (Anguilla anguilla)-Vibrio vulnificus interaction in the gills: Role of the RtxA13 toxin.</title>
        <authorList>
            <person name="Callol A."/>
            <person name="Pajuelo D."/>
            <person name="Ebbesson L."/>
            <person name="Teles M."/>
            <person name="MacKenzie S."/>
            <person name="Amaro C."/>
        </authorList>
    </citation>
    <scope>NUCLEOTIDE SEQUENCE</scope>
</reference>
<protein>
    <submittedName>
        <fullName evidence="1">Uncharacterized protein</fullName>
    </submittedName>
</protein>
<sequence length="24" mass="2894">MKLSSKKVDPNVIFVPLESKERWY</sequence>
<reference evidence="1" key="1">
    <citation type="submission" date="2014-11" db="EMBL/GenBank/DDBJ databases">
        <authorList>
            <person name="Amaro Gonzalez C."/>
        </authorList>
    </citation>
    <scope>NUCLEOTIDE SEQUENCE</scope>
</reference>
<organism evidence="1">
    <name type="scientific">Anguilla anguilla</name>
    <name type="common">European freshwater eel</name>
    <name type="synonym">Muraena anguilla</name>
    <dbReference type="NCBI Taxonomy" id="7936"/>
    <lineage>
        <taxon>Eukaryota</taxon>
        <taxon>Metazoa</taxon>
        <taxon>Chordata</taxon>
        <taxon>Craniata</taxon>
        <taxon>Vertebrata</taxon>
        <taxon>Euteleostomi</taxon>
        <taxon>Actinopterygii</taxon>
        <taxon>Neopterygii</taxon>
        <taxon>Teleostei</taxon>
        <taxon>Anguilliformes</taxon>
        <taxon>Anguillidae</taxon>
        <taxon>Anguilla</taxon>
    </lineage>
</organism>
<dbReference type="AlphaFoldDB" id="A0A0E9Q5E3"/>
<dbReference type="EMBL" id="GBXM01102970">
    <property type="protein sequence ID" value="JAH05607.1"/>
    <property type="molecule type" value="Transcribed_RNA"/>
</dbReference>
<evidence type="ECO:0000313" key="1">
    <source>
        <dbReference type="EMBL" id="JAH12126.1"/>
    </source>
</evidence>
<name>A0A0E9Q5E3_ANGAN</name>
<proteinExistence type="predicted"/>
<dbReference type="EMBL" id="GBXM01096451">
    <property type="protein sequence ID" value="JAH12126.1"/>
    <property type="molecule type" value="Transcribed_RNA"/>
</dbReference>
<dbReference type="EMBL" id="GBXM01108494">
    <property type="protein sequence ID" value="JAH00083.1"/>
    <property type="molecule type" value="Transcribed_RNA"/>
</dbReference>
<dbReference type="EMBL" id="GBXM01089003">
    <property type="protein sequence ID" value="JAH19574.1"/>
    <property type="molecule type" value="Transcribed_RNA"/>
</dbReference>